<evidence type="ECO:0000313" key="4">
    <source>
        <dbReference type="Proteomes" id="UP000035682"/>
    </source>
</evidence>
<dbReference type="CTD" id="36376908"/>
<feature type="compositionally biased region" description="Low complexity" evidence="2">
    <location>
        <begin position="1"/>
        <end position="20"/>
    </location>
</feature>
<name>A0A090L8S6_STRRB</name>
<dbReference type="WormBase" id="SRAE_1000279700">
    <property type="protein sequence ID" value="SRP05914"/>
    <property type="gene ID" value="WBGene00259413"/>
</dbReference>
<evidence type="ECO:0000313" key="6">
    <source>
        <dbReference type="WormBase" id="SRAE_1000279700"/>
    </source>
</evidence>
<dbReference type="AlphaFoldDB" id="A0A090L8S6"/>
<evidence type="ECO:0000313" key="5">
    <source>
        <dbReference type="WBParaSite" id="SRAE_1000279700.1"/>
    </source>
</evidence>
<reference evidence="3 4" key="1">
    <citation type="submission" date="2014-09" db="EMBL/GenBank/DDBJ databases">
        <authorList>
            <person name="Martin A.A."/>
        </authorList>
    </citation>
    <scope>NUCLEOTIDE SEQUENCE</scope>
    <source>
        <strain evidence="4">ED321</strain>
        <strain evidence="3">ED321 Heterogonic</strain>
    </source>
</reference>
<dbReference type="WBParaSite" id="SRAE_1000279700.1">
    <property type="protein sequence ID" value="SRAE_1000279700.1"/>
    <property type="gene ID" value="WBGene00259413"/>
</dbReference>
<gene>
    <name evidence="3 5 6" type="ORF">SRAE_1000279700</name>
</gene>
<evidence type="ECO:0000313" key="3">
    <source>
        <dbReference type="EMBL" id="CEF64543.1"/>
    </source>
</evidence>
<dbReference type="GeneID" id="36376908"/>
<feature type="coiled-coil region" evidence="1">
    <location>
        <begin position="332"/>
        <end position="402"/>
    </location>
</feature>
<reference evidence="5" key="2">
    <citation type="submission" date="2020-12" db="UniProtKB">
        <authorList>
            <consortium name="WormBaseParasite"/>
        </authorList>
    </citation>
    <scope>IDENTIFICATION</scope>
</reference>
<evidence type="ECO:0000256" key="1">
    <source>
        <dbReference type="SAM" id="Coils"/>
    </source>
</evidence>
<accession>A0A090L8S6</accession>
<dbReference type="EMBL" id="LN609528">
    <property type="protein sequence ID" value="CEF64543.1"/>
    <property type="molecule type" value="Genomic_DNA"/>
</dbReference>
<protein>
    <submittedName>
        <fullName evidence="3 5">Uncharacterized protein</fullName>
    </submittedName>
</protein>
<feature type="region of interest" description="Disordered" evidence="2">
    <location>
        <begin position="479"/>
        <end position="500"/>
    </location>
</feature>
<feature type="region of interest" description="Disordered" evidence="2">
    <location>
        <begin position="1"/>
        <end position="37"/>
    </location>
</feature>
<keyword evidence="1" id="KW-0175">Coiled coil</keyword>
<dbReference type="Proteomes" id="UP000035682">
    <property type="component" value="Unplaced"/>
</dbReference>
<proteinExistence type="predicted"/>
<keyword evidence="4" id="KW-1185">Reference proteome</keyword>
<organism evidence="3">
    <name type="scientific">Strongyloides ratti</name>
    <name type="common">Parasitic roundworm</name>
    <dbReference type="NCBI Taxonomy" id="34506"/>
    <lineage>
        <taxon>Eukaryota</taxon>
        <taxon>Metazoa</taxon>
        <taxon>Ecdysozoa</taxon>
        <taxon>Nematoda</taxon>
        <taxon>Chromadorea</taxon>
        <taxon>Rhabditida</taxon>
        <taxon>Tylenchina</taxon>
        <taxon>Panagrolaimomorpha</taxon>
        <taxon>Strongyloidoidea</taxon>
        <taxon>Strongyloididae</taxon>
        <taxon>Strongyloides</taxon>
    </lineage>
</organism>
<evidence type="ECO:0000256" key="2">
    <source>
        <dbReference type="SAM" id="MobiDB-lite"/>
    </source>
</evidence>
<sequence length="500" mass="57337">MFSISPIIEESTTSSTSSLSDSKKKTKKMRASEKETEVKNELNRIKKIIDEKITPKRGLKFNNSCKHQVKNIFSQKDTNNLSLEDKKHNDETLIRAAVELDKDNEILTPDTGIVTDFSISEKIIPYKNDKNARFFSYDDIKKIDNSFEIPQSSYINTTSPKVYINSIDTVDSTIDDNNDIFNTTMLDDVSEAIHGVIDEVEHNVDEKKVTFAEELVKVDDIKDREEVSAVHDYYYYSDDEQTVFHNDINDNSEIDLDDNCETIVSLSEESSKSIKKKLDDSLSQDSTGTYDPLDLLENPDHFNLSLSSTKTAFEIGIPKSSRKETSAYLPISSISNENYNNLKDEIINLKKNQEILLNMMENIIVNNEKMLEEVTRSREEINGMLNNKIFELETELEAADKEVIDCCNRATHYRRVYLELAVEGNKITVEDAVGQMNDPSYNEEYFERFKKIPENEIKRNLSSIDMTNKRITIEKLDKPSSSNSTLKRISSFLSPRKSNN</sequence>
<dbReference type="RefSeq" id="XP_024503744.1">
    <property type="nucleotide sequence ID" value="XM_024649914.1"/>
</dbReference>